<dbReference type="AlphaFoldDB" id="A0A1M6J8Q2"/>
<reference evidence="3 4" key="1">
    <citation type="submission" date="2016-11" db="EMBL/GenBank/DDBJ databases">
        <authorList>
            <person name="Jaros S."/>
            <person name="Januszkiewicz K."/>
            <person name="Wedrychowicz H."/>
        </authorList>
    </citation>
    <scope>NUCLEOTIDE SEQUENCE [LARGE SCALE GENOMIC DNA]</scope>
    <source>
        <strain evidence="3 4">DSM 12906</strain>
    </source>
</reference>
<dbReference type="GO" id="GO:0020037">
    <property type="term" value="F:heme binding"/>
    <property type="evidence" value="ECO:0007669"/>
    <property type="project" value="InterPro"/>
</dbReference>
<dbReference type="InterPro" id="IPR036396">
    <property type="entry name" value="Cyt_P450_sf"/>
</dbReference>
<protein>
    <submittedName>
        <fullName evidence="3">Cytochrome P450</fullName>
    </submittedName>
</protein>
<comment type="similarity">
    <text evidence="1 2">Belongs to the cytochrome P450 family.</text>
</comment>
<evidence type="ECO:0000313" key="4">
    <source>
        <dbReference type="Proteomes" id="UP000184512"/>
    </source>
</evidence>
<evidence type="ECO:0000256" key="2">
    <source>
        <dbReference type="RuleBase" id="RU000461"/>
    </source>
</evidence>
<dbReference type="GO" id="GO:0016705">
    <property type="term" value="F:oxidoreductase activity, acting on paired donors, with incorporation or reduction of molecular oxygen"/>
    <property type="evidence" value="ECO:0007669"/>
    <property type="project" value="InterPro"/>
</dbReference>
<dbReference type="InterPro" id="IPR001128">
    <property type="entry name" value="Cyt_P450"/>
</dbReference>
<dbReference type="InterPro" id="IPR017972">
    <property type="entry name" value="Cyt_P450_CS"/>
</dbReference>
<gene>
    <name evidence="3" type="ORF">SAMN02745244_02488</name>
</gene>
<dbReference type="Pfam" id="PF00067">
    <property type="entry name" value="p450"/>
    <property type="match status" value="1"/>
</dbReference>
<keyword evidence="2" id="KW-0408">Iron</keyword>
<proteinExistence type="inferred from homology"/>
<dbReference type="Proteomes" id="UP000184512">
    <property type="component" value="Unassembled WGS sequence"/>
</dbReference>
<keyword evidence="2" id="KW-0349">Heme</keyword>
<keyword evidence="2" id="KW-0503">Monooxygenase</keyword>
<organism evidence="3 4">
    <name type="scientific">Tessaracoccus bendigoensis DSM 12906</name>
    <dbReference type="NCBI Taxonomy" id="1123357"/>
    <lineage>
        <taxon>Bacteria</taxon>
        <taxon>Bacillati</taxon>
        <taxon>Actinomycetota</taxon>
        <taxon>Actinomycetes</taxon>
        <taxon>Propionibacteriales</taxon>
        <taxon>Propionibacteriaceae</taxon>
        <taxon>Tessaracoccus</taxon>
    </lineage>
</organism>
<keyword evidence="4" id="KW-1185">Reference proteome</keyword>
<dbReference type="PRINTS" id="PR00359">
    <property type="entry name" value="BP450"/>
</dbReference>
<dbReference type="InterPro" id="IPR002397">
    <property type="entry name" value="Cyt_P450_B"/>
</dbReference>
<dbReference type="OrthoDB" id="502624at2"/>
<dbReference type="GO" id="GO:0005506">
    <property type="term" value="F:iron ion binding"/>
    <property type="evidence" value="ECO:0007669"/>
    <property type="project" value="InterPro"/>
</dbReference>
<accession>A0A1M6J8Q2</accession>
<dbReference type="PANTHER" id="PTHR46696:SF6">
    <property type="entry name" value="P450, PUTATIVE (EUROFUNG)-RELATED"/>
    <property type="match status" value="1"/>
</dbReference>
<keyword evidence="2" id="KW-0479">Metal-binding</keyword>
<dbReference type="GO" id="GO:0004497">
    <property type="term" value="F:monooxygenase activity"/>
    <property type="evidence" value="ECO:0007669"/>
    <property type="project" value="UniProtKB-KW"/>
</dbReference>
<name>A0A1M6J8Q2_9ACTN</name>
<dbReference type="Gene3D" id="1.10.630.10">
    <property type="entry name" value="Cytochrome P450"/>
    <property type="match status" value="1"/>
</dbReference>
<dbReference type="PANTHER" id="PTHR46696">
    <property type="entry name" value="P450, PUTATIVE (EUROFUNG)-RELATED"/>
    <property type="match status" value="1"/>
</dbReference>
<dbReference type="RefSeq" id="WP_073188771.1">
    <property type="nucleotide sequence ID" value="NZ_FQZG01000048.1"/>
</dbReference>
<dbReference type="PROSITE" id="PS00086">
    <property type="entry name" value="CYTOCHROME_P450"/>
    <property type="match status" value="1"/>
</dbReference>
<evidence type="ECO:0000313" key="3">
    <source>
        <dbReference type="EMBL" id="SHJ43085.1"/>
    </source>
</evidence>
<keyword evidence="2" id="KW-0560">Oxidoreductase</keyword>
<evidence type="ECO:0000256" key="1">
    <source>
        <dbReference type="ARBA" id="ARBA00010617"/>
    </source>
</evidence>
<sequence>MTETRPDDIDPHAEAGTQPDLRVMLDAQRETCPVVRGADGSVALLGHADVRAAALDAELFSSAVSAHRALPNSLDGEEHRAYRRLIDAYLTAEEVEAQEPQCRAHAAAIVDALPRGATVRTVLDIGTPYAVRVQATWLGWPSEIEQELVDWVAENREASRSGDRQRLAAVAESFDAIITRLLEARRDGSIDDVTARLMRDKVDGVPLRHEEIVSILRNWTAGDLGSLAASVGVIVHHLATDTALQSYLRQLVAADRVQDFEDAIEEILRIDDPFVSNRRVTTRDTTIGGEEVAAGTRVVLNWTAANRDPQVFPEPDAFNPVHHADANLVFGIGPHICPGRALTLMELRVLVWELLAGTGEIGMSEERGPVRELPPVSGWAKVPIVLDPR</sequence>
<dbReference type="EMBL" id="FQZG01000048">
    <property type="protein sequence ID" value="SHJ43085.1"/>
    <property type="molecule type" value="Genomic_DNA"/>
</dbReference>
<dbReference type="STRING" id="1123357.SAMN02745244_02488"/>
<dbReference type="SUPFAM" id="SSF48264">
    <property type="entry name" value="Cytochrome P450"/>
    <property type="match status" value="1"/>
</dbReference>